<dbReference type="OrthoDB" id="5902236at2759"/>
<proteinExistence type="predicted"/>
<feature type="domain" description="C-type lectin" evidence="3">
    <location>
        <begin position="154"/>
        <end position="315"/>
    </location>
</feature>
<evidence type="ECO:0000256" key="2">
    <source>
        <dbReference type="SAM" id="Phobius"/>
    </source>
</evidence>
<keyword evidence="5" id="KW-1185">Reference proteome</keyword>
<dbReference type="AlphaFoldDB" id="G0NN43"/>
<dbReference type="InterPro" id="IPR016186">
    <property type="entry name" value="C-type_lectin-like/link_sf"/>
</dbReference>
<evidence type="ECO:0000256" key="1">
    <source>
        <dbReference type="SAM" id="MobiDB-lite"/>
    </source>
</evidence>
<reference evidence="5" key="1">
    <citation type="submission" date="2011-07" db="EMBL/GenBank/DDBJ databases">
        <authorList>
            <consortium name="Caenorhabditis brenneri Sequencing and Analysis Consortium"/>
            <person name="Wilson R.K."/>
        </authorList>
    </citation>
    <scope>NUCLEOTIDE SEQUENCE [LARGE SCALE GENOMIC DNA]</scope>
    <source>
        <strain evidence="5">PB2801</strain>
    </source>
</reference>
<dbReference type="PANTHER" id="PTHR47753:SF2">
    <property type="entry name" value="C-TYPE LECTIN DOMAIN-CONTAINING PROTEIN"/>
    <property type="match status" value="1"/>
</dbReference>
<gene>
    <name evidence="4" type="ORF">CAEBREN_18529</name>
</gene>
<dbReference type="PANTHER" id="PTHR47753">
    <property type="entry name" value="C-TYPE LECTIN-RELATED"/>
    <property type="match status" value="1"/>
</dbReference>
<feature type="transmembrane region" description="Helical" evidence="2">
    <location>
        <begin position="31"/>
        <end position="56"/>
    </location>
</feature>
<dbReference type="eggNOG" id="ENOG502R4S2">
    <property type="taxonomic scope" value="Eukaryota"/>
</dbReference>
<keyword evidence="2" id="KW-0812">Transmembrane</keyword>
<feature type="region of interest" description="Disordered" evidence="1">
    <location>
        <begin position="1"/>
        <end position="21"/>
    </location>
</feature>
<name>G0NN43_CAEBE</name>
<dbReference type="EMBL" id="GL379912">
    <property type="protein sequence ID" value="EGT34346.1"/>
    <property type="molecule type" value="Genomic_DNA"/>
</dbReference>
<dbReference type="SUPFAM" id="SSF56436">
    <property type="entry name" value="C-type lectin-like"/>
    <property type="match status" value="1"/>
</dbReference>
<organism evidence="5">
    <name type="scientific">Caenorhabditis brenneri</name>
    <name type="common">Nematode worm</name>
    <dbReference type="NCBI Taxonomy" id="135651"/>
    <lineage>
        <taxon>Eukaryota</taxon>
        <taxon>Metazoa</taxon>
        <taxon>Ecdysozoa</taxon>
        <taxon>Nematoda</taxon>
        <taxon>Chromadorea</taxon>
        <taxon>Rhabditida</taxon>
        <taxon>Rhabditina</taxon>
        <taxon>Rhabditomorpha</taxon>
        <taxon>Rhabditoidea</taxon>
        <taxon>Rhabditidae</taxon>
        <taxon>Peloderinae</taxon>
        <taxon>Caenorhabditis</taxon>
    </lineage>
</organism>
<dbReference type="CDD" id="cd00037">
    <property type="entry name" value="CLECT"/>
    <property type="match status" value="1"/>
</dbReference>
<dbReference type="InterPro" id="IPR016187">
    <property type="entry name" value="CTDL_fold"/>
</dbReference>
<evidence type="ECO:0000313" key="4">
    <source>
        <dbReference type="EMBL" id="EGT34346.1"/>
    </source>
</evidence>
<evidence type="ECO:0000259" key="3">
    <source>
        <dbReference type="PROSITE" id="PS50041"/>
    </source>
</evidence>
<protein>
    <recommendedName>
        <fullName evidence="3">C-type lectin domain-containing protein</fullName>
    </recommendedName>
</protein>
<dbReference type="InterPro" id="IPR001304">
    <property type="entry name" value="C-type_lectin-like"/>
</dbReference>
<dbReference type="PROSITE" id="PS50041">
    <property type="entry name" value="C_TYPE_LECTIN_2"/>
    <property type="match status" value="1"/>
</dbReference>
<dbReference type="HOGENOM" id="CLU_861157_0_0_1"/>
<accession>G0NN43</accession>
<dbReference type="Proteomes" id="UP000008068">
    <property type="component" value="Unassembled WGS sequence"/>
</dbReference>
<keyword evidence="2" id="KW-0472">Membrane</keyword>
<dbReference type="Gene3D" id="3.10.100.10">
    <property type="entry name" value="Mannose-Binding Protein A, subunit A"/>
    <property type="match status" value="1"/>
</dbReference>
<evidence type="ECO:0000313" key="5">
    <source>
        <dbReference type="Proteomes" id="UP000008068"/>
    </source>
</evidence>
<dbReference type="InParanoid" id="G0NN43"/>
<dbReference type="STRING" id="135651.G0NN43"/>
<keyword evidence="2" id="KW-1133">Transmembrane helix</keyword>
<dbReference type="SMART" id="SM00034">
    <property type="entry name" value="CLECT"/>
    <property type="match status" value="1"/>
</dbReference>
<sequence length="323" mass="35946">MSTSKDELPTHQETAEPLLNPAAQRKRRNDFMLGFLVSCIIFLILIGVGVAAFMLFGEKNKTDQLISCTPISPVEGMTTTIPTTAATTTKASIDREMEEMGKSMEQAFSIMGMMIKGLQGLAVGDLQKPAMEHIDKDSDWVTVNRTESGRKFLHRFFPEKLTYEEAEKKCQEHGAHLSGFTGQSELDVLDKMLDEAISKGVRYDGSDNVWIGARRRDACSTREGIGAEKGGFNPDPTHPCSRSRVFEWVNGVAQNPPDFQNLWITDFEPSFAGDSESCVVLMKGPKNIPGWPRNVAGDKKLNDVPCELEYYFFCGKEIVKTDE</sequence>
<feature type="compositionally biased region" description="Basic and acidic residues" evidence="1">
    <location>
        <begin position="1"/>
        <end position="14"/>
    </location>
</feature>
<dbReference type="Pfam" id="PF00059">
    <property type="entry name" value="Lectin_C"/>
    <property type="match status" value="1"/>
</dbReference>